<dbReference type="Proteomes" id="UP000199021">
    <property type="component" value="Unassembled WGS sequence"/>
</dbReference>
<dbReference type="InParanoid" id="A0A1H9GE70"/>
<evidence type="ECO:0000259" key="1">
    <source>
        <dbReference type="Pfam" id="PF20409"/>
    </source>
</evidence>
<dbReference type="AlphaFoldDB" id="A0A1H9GE70"/>
<accession>A0A1H9GE70</accession>
<sequence length="121" mass="13685">MTVQEIADRLVELCRTGRNDEAYTELFAENASAHEMPGWPEADTQGRAAMLAKSAEWAKDVKEVHKMEVTDPLVYADYFAIGMGIDLTKKDGVRRFEQEMCVYTVKDGKIVSERFIYAMPG</sequence>
<feature type="domain" description="SnoaL-like" evidence="1">
    <location>
        <begin position="1"/>
        <end position="117"/>
    </location>
</feature>
<name>A0A1H9GE70_9BACT</name>
<gene>
    <name evidence="2" type="ORF">SAMN05444359_110142</name>
</gene>
<dbReference type="EMBL" id="FOFB01000010">
    <property type="protein sequence ID" value="SEQ48313.1"/>
    <property type="molecule type" value="Genomic_DNA"/>
</dbReference>
<reference evidence="3" key="1">
    <citation type="submission" date="2016-10" db="EMBL/GenBank/DDBJ databases">
        <authorList>
            <person name="Varghese N."/>
            <person name="Submissions S."/>
        </authorList>
    </citation>
    <scope>NUCLEOTIDE SEQUENCE [LARGE SCALE GENOMIC DNA]</scope>
    <source>
        <strain evidence="3">DSM 24740</strain>
    </source>
</reference>
<evidence type="ECO:0000313" key="3">
    <source>
        <dbReference type="Proteomes" id="UP000199021"/>
    </source>
</evidence>
<dbReference type="RefSeq" id="WP_090168199.1">
    <property type="nucleotide sequence ID" value="NZ_FOFB01000010.1"/>
</dbReference>
<dbReference type="InterPro" id="IPR046860">
    <property type="entry name" value="SnoaL_5"/>
</dbReference>
<dbReference type="STRING" id="478744.SAMN05444359_110142"/>
<dbReference type="OrthoDB" id="336094at2"/>
<dbReference type="Pfam" id="PF20409">
    <property type="entry name" value="SnoaL_5"/>
    <property type="match status" value="1"/>
</dbReference>
<dbReference type="SUPFAM" id="SSF54427">
    <property type="entry name" value="NTF2-like"/>
    <property type="match status" value="1"/>
</dbReference>
<organism evidence="2 3">
    <name type="scientific">Neolewinella agarilytica</name>
    <dbReference type="NCBI Taxonomy" id="478744"/>
    <lineage>
        <taxon>Bacteria</taxon>
        <taxon>Pseudomonadati</taxon>
        <taxon>Bacteroidota</taxon>
        <taxon>Saprospiria</taxon>
        <taxon>Saprospirales</taxon>
        <taxon>Lewinellaceae</taxon>
        <taxon>Neolewinella</taxon>
    </lineage>
</organism>
<dbReference type="Gene3D" id="3.10.450.50">
    <property type="match status" value="1"/>
</dbReference>
<evidence type="ECO:0000313" key="2">
    <source>
        <dbReference type="EMBL" id="SEQ48313.1"/>
    </source>
</evidence>
<proteinExistence type="predicted"/>
<dbReference type="InterPro" id="IPR032710">
    <property type="entry name" value="NTF2-like_dom_sf"/>
</dbReference>
<protein>
    <recommendedName>
        <fullName evidence="1">SnoaL-like domain-containing protein</fullName>
    </recommendedName>
</protein>
<keyword evidence="3" id="KW-1185">Reference proteome</keyword>